<dbReference type="InterPro" id="IPR017441">
    <property type="entry name" value="Protein_kinase_ATP_BS"/>
</dbReference>
<protein>
    <submittedName>
        <fullName evidence="4">Casein kinase 1-like protein 9</fullName>
    </submittedName>
</protein>
<dbReference type="InParanoid" id="A0A369J7M3"/>
<dbReference type="CDD" id="cd14016">
    <property type="entry name" value="STKc_CK1"/>
    <property type="match status" value="1"/>
</dbReference>
<keyword evidence="1" id="KW-0547">Nucleotide-binding</keyword>
<dbReference type="STRING" id="39966.A0A369J7M3"/>
<dbReference type="Proteomes" id="UP000076154">
    <property type="component" value="Unassembled WGS sequence"/>
</dbReference>
<feature type="domain" description="Protein kinase" evidence="3">
    <location>
        <begin position="43"/>
        <end position="329"/>
    </location>
</feature>
<dbReference type="InterPro" id="IPR050235">
    <property type="entry name" value="CK1_Ser-Thr_kinase"/>
</dbReference>
<organism evidence="4 5">
    <name type="scientific">Hypsizygus marmoreus</name>
    <name type="common">White beech mushroom</name>
    <name type="synonym">Agaricus marmoreus</name>
    <dbReference type="NCBI Taxonomy" id="39966"/>
    <lineage>
        <taxon>Eukaryota</taxon>
        <taxon>Fungi</taxon>
        <taxon>Dikarya</taxon>
        <taxon>Basidiomycota</taxon>
        <taxon>Agaricomycotina</taxon>
        <taxon>Agaricomycetes</taxon>
        <taxon>Agaricomycetidae</taxon>
        <taxon>Agaricales</taxon>
        <taxon>Tricholomatineae</taxon>
        <taxon>Lyophyllaceae</taxon>
        <taxon>Hypsizygus</taxon>
    </lineage>
</organism>
<dbReference type="GO" id="GO:0005524">
    <property type="term" value="F:ATP binding"/>
    <property type="evidence" value="ECO:0007669"/>
    <property type="project" value="UniProtKB-UniRule"/>
</dbReference>
<dbReference type="Pfam" id="PF00069">
    <property type="entry name" value="Pkinase"/>
    <property type="match status" value="1"/>
</dbReference>
<dbReference type="AlphaFoldDB" id="A0A369J7M3"/>
<dbReference type="PROSITE" id="PS50011">
    <property type="entry name" value="PROTEIN_KINASE_DOM"/>
    <property type="match status" value="1"/>
</dbReference>
<dbReference type="SUPFAM" id="SSF56112">
    <property type="entry name" value="Protein kinase-like (PK-like)"/>
    <property type="match status" value="1"/>
</dbReference>
<proteinExistence type="predicted"/>
<dbReference type="PANTHER" id="PTHR11909">
    <property type="entry name" value="CASEIN KINASE-RELATED"/>
    <property type="match status" value="1"/>
</dbReference>
<sequence length="566" mass="63312">MSLPTKTTTTTTNSEDDDDEDDEEEEEEVPKPLPPIPRYLGNWFLSHCLGSGYSGSIFQAQHVHTGQIVALKVQYKDHECPTNKYERYLYPLLRGGKGMPTLWAEGVQDVWDYMAIDLLGASLDSLYRKWGGPLVSLDVGSVCCIAMQVISRLELMHARGVLHRDIQLGNVTIGRAPQEALLYMIDFGFSKQYIDPKTRRHIPDSREKRDFIGNYWFSSVNVHCRGRVPSRRDDLEAVALMLIHLLTPRGLSWTRNGIPKDDEAHEQLKQEKRNARPQDLCRGLPDEFEEFLRYCRRLKFQDQPDYGMWIEEFRALKVDEGYGASDAFIWPPPPRPQRTGAVRQARKPVATGENMEGVLNGLANLNLNHVAARPVLGDLKNLETGHKLLAGSKGNSVGKKVIDLTSDSDSGKAPLQQVFSVPKARRLVLLTERASKATNNAALSGLVREFIEVMQCNSSRALTKDGSRFLDVLHKQLADPSVFVTPMRTSRQASDIQNTEAKEPTWIKLGVVARLKNEVLGARSNQAMAAMVADFGKVTNKSTGRTITKDGFGFLEGLAARLTVLE</sequence>
<reference evidence="4" key="1">
    <citation type="submission" date="2018-04" db="EMBL/GenBank/DDBJ databases">
        <title>Whole genome sequencing of Hypsizygus marmoreus.</title>
        <authorList>
            <person name="Choi I.-G."/>
            <person name="Min B."/>
            <person name="Kim J.-G."/>
            <person name="Kim S."/>
            <person name="Oh Y.-L."/>
            <person name="Kong W.-S."/>
            <person name="Park H."/>
            <person name="Jeong J."/>
            <person name="Song E.-S."/>
        </authorList>
    </citation>
    <scope>NUCLEOTIDE SEQUENCE [LARGE SCALE GENOMIC DNA]</scope>
    <source>
        <strain evidence="4">51987-8</strain>
    </source>
</reference>
<comment type="caution">
    <text evidence="4">The sequence shown here is derived from an EMBL/GenBank/DDBJ whole genome shotgun (WGS) entry which is preliminary data.</text>
</comment>
<evidence type="ECO:0000259" key="3">
    <source>
        <dbReference type="PROSITE" id="PS50011"/>
    </source>
</evidence>
<feature type="binding site" evidence="1">
    <location>
        <position position="72"/>
    </location>
    <ligand>
        <name>ATP</name>
        <dbReference type="ChEBI" id="CHEBI:30616"/>
    </ligand>
</feature>
<name>A0A369J7M3_HYPMA</name>
<evidence type="ECO:0000313" key="5">
    <source>
        <dbReference type="Proteomes" id="UP000076154"/>
    </source>
</evidence>
<dbReference type="SMART" id="SM00220">
    <property type="entry name" value="S_TKc"/>
    <property type="match status" value="1"/>
</dbReference>
<dbReference type="InterPro" id="IPR011009">
    <property type="entry name" value="Kinase-like_dom_sf"/>
</dbReference>
<dbReference type="EMBL" id="LUEZ02000107">
    <property type="protein sequence ID" value="RDB18061.1"/>
    <property type="molecule type" value="Genomic_DNA"/>
</dbReference>
<dbReference type="OrthoDB" id="5979581at2759"/>
<dbReference type="Gene3D" id="1.10.510.10">
    <property type="entry name" value="Transferase(Phosphotransferase) domain 1"/>
    <property type="match status" value="1"/>
</dbReference>
<evidence type="ECO:0000256" key="1">
    <source>
        <dbReference type="PROSITE-ProRule" id="PRU10141"/>
    </source>
</evidence>
<keyword evidence="1" id="KW-0067">ATP-binding</keyword>
<feature type="region of interest" description="Disordered" evidence="2">
    <location>
        <begin position="1"/>
        <end position="34"/>
    </location>
</feature>
<dbReference type="InterPro" id="IPR000719">
    <property type="entry name" value="Prot_kinase_dom"/>
</dbReference>
<gene>
    <name evidence="4" type="primary">CKL9</name>
    <name evidence="4" type="ORF">Hypma_000899</name>
</gene>
<dbReference type="GO" id="GO:0004672">
    <property type="term" value="F:protein kinase activity"/>
    <property type="evidence" value="ECO:0007669"/>
    <property type="project" value="InterPro"/>
</dbReference>
<accession>A0A369J7M3</accession>
<evidence type="ECO:0000313" key="4">
    <source>
        <dbReference type="EMBL" id="RDB18061.1"/>
    </source>
</evidence>
<dbReference type="PROSITE" id="PS00107">
    <property type="entry name" value="PROTEIN_KINASE_ATP"/>
    <property type="match status" value="1"/>
</dbReference>
<evidence type="ECO:0000256" key="2">
    <source>
        <dbReference type="SAM" id="MobiDB-lite"/>
    </source>
</evidence>
<keyword evidence="5" id="KW-1185">Reference proteome</keyword>
<feature type="compositionally biased region" description="Acidic residues" evidence="2">
    <location>
        <begin position="14"/>
        <end position="28"/>
    </location>
</feature>